<dbReference type="Pfam" id="PF00176">
    <property type="entry name" value="SNF2-rel_dom"/>
    <property type="match status" value="1"/>
</dbReference>
<dbReference type="InterPro" id="IPR011011">
    <property type="entry name" value="Znf_FYVE_PHD"/>
</dbReference>
<dbReference type="FunFam" id="3.30.40.10:FF:000001">
    <property type="entry name" value="chromodomain-helicase-DNA-binding protein 3 isoform X1"/>
    <property type="match status" value="1"/>
</dbReference>
<dbReference type="SMART" id="SM00249">
    <property type="entry name" value="PHD"/>
    <property type="match status" value="1"/>
</dbReference>
<keyword evidence="14" id="KW-0539">Nucleus</keyword>
<feature type="non-terminal residue" evidence="22">
    <location>
        <position position="1037"/>
    </location>
</feature>
<protein>
    <submittedName>
        <fullName evidence="22">CHD5 protein</fullName>
    </submittedName>
</protein>
<reference evidence="22" key="1">
    <citation type="submission" date="2020-02" db="EMBL/GenBank/DDBJ databases">
        <title>Bird 10,000 Genomes (B10K) Project - Family phase.</title>
        <authorList>
            <person name="Zhang G."/>
        </authorList>
    </citation>
    <scope>NUCLEOTIDE SEQUENCE</scope>
    <source>
        <strain evidence="22">B10K-DU-002-28</strain>
        <tissue evidence="22">Muscle</tissue>
    </source>
</reference>
<evidence type="ECO:0000256" key="10">
    <source>
        <dbReference type="ARBA" id="ARBA00022840"/>
    </source>
</evidence>
<dbReference type="PROSITE" id="PS00690">
    <property type="entry name" value="DEAH_ATP_HELICASE"/>
    <property type="match status" value="1"/>
</dbReference>
<dbReference type="SUPFAM" id="SSF54160">
    <property type="entry name" value="Chromo domain-like"/>
    <property type="match status" value="2"/>
</dbReference>
<evidence type="ECO:0000256" key="13">
    <source>
        <dbReference type="ARBA" id="ARBA00023163"/>
    </source>
</evidence>
<dbReference type="Gene3D" id="3.40.50.10810">
    <property type="entry name" value="Tandem AAA-ATPase domain"/>
    <property type="match status" value="1"/>
</dbReference>
<comment type="similarity">
    <text evidence="2">Belongs to the SNF2/RAD54 helicase family.</text>
</comment>
<feature type="region of interest" description="Disordered" evidence="17">
    <location>
        <begin position="1"/>
        <end position="64"/>
    </location>
</feature>
<dbReference type="SUPFAM" id="SSF57903">
    <property type="entry name" value="FYVE/PHD zinc finger"/>
    <property type="match status" value="1"/>
</dbReference>
<dbReference type="PANTHER" id="PTHR45623">
    <property type="entry name" value="CHROMODOMAIN-HELICASE-DNA-BINDING PROTEIN 3-RELATED-RELATED"/>
    <property type="match status" value="1"/>
</dbReference>
<dbReference type="Gene3D" id="3.30.40.10">
    <property type="entry name" value="Zinc/RING finger domain, C3HC4 (zinc finger)"/>
    <property type="match status" value="1"/>
</dbReference>
<feature type="domain" description="PHD-type" evidence="19">
    <location>
        <begin position="277"/>
        <end position="324"/>
    </location>
</feature>
<dbReference type="InterPro" id="IPR014001">
    <property type="entry name" value="Helicase_ATP-bd"/>
</dbReference>
<dbReference type="InterPro" id="IPR002464">
    <property type="entry name" value="DNA/RNA_helicase_DEAH_CS"/>
</dbReference>
<keyword evidence="11" id="KW-0805">Transcription regulation</keyword>
<dbReference type="CDD" id="cd15531">
    <property type="entry name" value="PHD1_CHD_II"/>
    <property type="match status" value="1"/>
</dbReference>
<dbReference type="GO" id="GO:0005524">
    <property type="term" value="F:ATP binding"/>
    <property type="evidence" value="ECO:0007669"/>
    <property type="project" value="UniProtKB-KW"/>
</dbReference>
<feature type="compositionally biased region" description="Basic residues" evidence="17">
    <location>
        <begin position="178"/>
        <end position="199"/>
    </location>
</feature>
<dbReference type="InterPro" id="IPR027417">
    <property type="entry name" value="P-loop_NTPase"/>
</dbReference>
<dbReference type="Gene3D" id="2.40.50.40">
    <property type="match status" value="2"/>
</dbReference>
<dbReference type="GO" id="GO:0003677">
    <property type="term" value="F:DNA binding"/>
    <property type="evidence" value="ECO:0007669"/>
    <property type="project" value="UniProtKB-KW"/>
</dbReference>
<feature type="region of interest" description="Disordered" evidence="17">
    <location>
        <begin position="168"/>
        <end position="260"/>
    </location>
</feature>
<dbReference type="SMART" id="SM00487">
    <property type="entry name" value="DEXDc"/>
    <property type="match status" value="1"/>
</dbReference>
<name>A0A852GWS5_9CHAR</name>
<evidence type="ECO:0000256" key="3">
    <source>
        <dbReference type="ARBA" id="ARBA00022553"/>
    </source>
</evidence>
<dbReference type="GO" id="GO:0042393">
    <property type="term" value="F:histone binding"/>
    <property type="evidence" value="ECO:0007669"/>
    <property type="project" value="TreeGrafter"/>
</dbReference>
<evidence type="ECO:0000256" key="16">
    <source>
        <dbReference type="PROSITE-ProRule" id="PRU00146"/>
    </source>
</evidence>
<dbReference type="PROSITE" id="PS50013">
    <property type="entry name" value="CHROMO_2"/>
    <property type="match status" value="2"/>
</dbReference>
<feature type="compositionally biased region" description="Basic residues" evidence="17">
    <location>
        <begin position="248"/>
        <end position="260"/>
    </location>
</feature>
<dbReference type="InterPro" id="IPR000330">
    <property type="entry name" value="SNF2_N"/>
</dbReference>
<sequence>EMTDNEEEIEEKSESEGSDYSPNKKKKKKLKDKKEKKPKRKKKDEEEDDNDDGGLKEPKSSAQLMEEWGLDDVDYVFSEEDYHTLTNYKAFSQFLRPLIAKKNPKIPMSKMMTVLGAKWREFSANNPFKGSSAAAAAAAVAAAVETVAVAPPLAASPQQSAVPTVIRKAKTKEGKGPGVRKKIKGSKDGKKKGKGKKMGGLKFRFGGIPSKRKKGSSSEEEEREESDFDSASINSSSVRSECSAGLGKRGKRRRKKKRSRPSFVLFEEGDGYETDHQDYCEVCQQGGEIILCDTCPRAYHLVCLDPELEKAPEGKWSCPHCVSGVRGRWVWAGGWWKPSVLRWLCFPRRRKASIHSLQPWPRSPCCIWTAAVRLALRDPFCPPGLPSSLRPLTGAHLKLCALACLLFYPQCPPLKGKVQRILHWAWKEPPAAPLPPALPAPDAELALPPPKVLEGIPEREFFVKWAGLSYWHCSWVKELQLELYHTVMYRNYQRKNDMDEPPAFDYGSGDEDSQREKRKNKDPQYAKMEERFYRYGIKPEWMMIHRILNHSFDKKGDIHYLIKWKDLPYDQCTWEIDEIDIPYYENLKHLYWNHRELMLGEDTRPLKKLNKKGKKLKEEKLEKPPETPLVDPTVKFDKQPWYIDATGGTLHPYQLEGLNWLRFSWAQGTDTILADEMGLGKTVQTIVFLYSLYKEGHSKGPYLVSAPLSTIINWEREFEMWAPDFYVVTYTGDKESRSVIRENEFSFEDNAIRSGKKVFRMKKEAQIKFHVLLTSYELITIDQAVLGSIEWACLVVDEAHRLKNNQSKFFRVLNSYKIDYKLLLTGTPLQNNLEELFHLLNFLTPERFNNLEGFLEEFADISKEDQIKKLHDLLGPHMLRRLKADVFKNMPAKTELIVRVELSQMQKKYYKFILTRNFEALNSKGGGNQVSLLNIMMDLKKCCNHPYLFPVAAVEAPVLPNGSYDGNSLVKSSGKLMLLQKMLKKLRDGGHRVLIFSQMTKMLDLLEDFLEYEGYKYERIDGGITGGLRQEAIDRFN</sequence>
<feature type="compositionally biased region" description="Basic and acidic residues" evidence="17">
    <location>
        <begin position="512"/>
        <end position="523"/>
    </location>
</feature>
<dbReference type="InterPro" id="IPR013083">
    <property type="entry name" value="Znf_RING/FYVE/PHD"/>
</dbReference>
<dbReference type="PANTHER" id="PTHR45623:SF6">
    <property type="entry name" value="CHROMODOMAIN-HELICASE-DNA-BINDING PROTEIN 5"/>
    <property type="match status" value="1"/>
</dbReference>
<evidence type="ECO:0000256" key="17">
    <source>
        <dbReference type="SAM" id="MobiDB-lite"/>
    </source>
</evidence>
<feature type="region of interest" description="Disordered" evidence="17">
    <location>
        <begin position="500"/>
        <end position="523"/>
    </location>
</feature>
<dbReference type="PROSITE" id="PS51192">
    <property type="entry name" value="HELICASE_ATP_BIND_1"/>
    <property type="match status" value="1"/>
</dbReference>
<dbReference type="InterPro" id="IPR012958">
    <property type="entry name" value="CHD_N"/>
</dbReference>
<feature type="compositionally biased region" description="Acidic residues" evidence="17">
    <location>
        <begin position="1"/>
        <end position="17"/>
    </location>
</feature>
<evidence type="ECO:0000259" key="19">
    <source>
        <dbReference type="PROSITE" id="PS50016"/>
    </source>
</evidence>
<dbReference type="SUPFAM" id="SSF52540">
    <property type="entry name" value="P-loop containing nucleoside triphosphate hydrolases"/>
    <property type="match status" value="2"/>
</dbReference>
<accession>A0A852GWS5</accession>
<dbReference type="Pfam" id="PF08073">
    <property type="entry name" value="CHDNT"/>
    <property type="match status" value="1"/>
</dbReference>
<dbReference type="SMART" id="SM00298">
    <property type="entry name" value="CHROMO"/>
    <property type="match status" value="2"/>
</dbReference>
<dbReference type="GO" id="GO:0003682">
    <property type="term" value="F:chromatin binding"/>
    <property type="evidence" value="ECO:0007669"/>
    <property type="project" value="TreeGrafter"/>
</dbReference>
<evidence type="ECO:0000256" key="5">
    <source>
        <dbReference type="ARBA" id="ARBA00022737"/>
    </source>
</evidence>
<keyword evidence="9" id="KW-0862">Zinc</keyword>
<evidence type="ECO:0000256" key="14">
    <source>
        <dbReference type="ARBA" id="ARBA00023242"/>
    </source>
</evidence>
<feature type="compositionally biased region" description="Acidic residues" evidence="17">
    <location>
        <begin position="218"/>
        <end position="228"/>
    </location>
</feature>
<dbReference type="Pfam" id="PF00271">
    <property type="entry name" value="Helicase_C"/>
    <property type="match status" value="1"/>
</dbReference>
<evidence type="ECO:0000256" key="11">
    <source>
        <dbReference type="ARBA" id="ARBA00023015"/>
    </source>
</evidence>
<proteinExistence type="inferred from homology"/>
<dbReference type="PROSITE" id="PS01359">
    <property type="entry name" value="ZF_PHD_1"/>
    <property type="match status" value="1"/>
</dbReference>
<dbReference type="GO" id="GO:0008270">
    <property type="term" value="F:zinc ion binding"/>
    <property type="evidence" value="ECO:0007669"/>
    <property type="project" value="UniProtKB-KW"/>
</dbReference>
<keyword evidence="4" id="KW-0479">Metal-binding</keyword>
<evidence type="ECO:0000256" key="2">
    <source>
        <dbReference type="ARBA" id="ARBA00007025"/>
    </source>
</evidence>
<keyword evidence="7 16" id="KW-0863">Zinc-finger</keyword>
<keyword evidence="12" id="KW-0238">DNA-binding</keyword>
<dbReference type="AlphaFoldDB" id="A0A852GWS5"/>
<dbReference type="InterPro" id="IPR028727">
    <property type="entry name" value="DEXHc_CHD5"/>
</dbReference>
<evidence type="ECO:0000256" key="4">
    <source>
        <dbReference type="ARBA" id="ARBA00022723"/>
    </source>
</evidence>
<dbReference type="PROSITE" id="PS50016">
    <property type="entry name" value="ZF_PHD_2"/>
    <property type="match status" value="1"/>
</dbReference>
<dbReference type="InterPro" id="IPR001965">
    <property type="entry name" value="Znf_PHD"/>
</dbReference>
<evidence type="ECO:0000313" key="23">
    <source>
        <dbReference type="Proteomes" id="UP000620207"/>
    </source>
</evidence>
<dbReference type="Proteomes" id="UP000620207">
    <property type="component" value="Unassembled WGS sequence"/>
</dbReference>
<evidence type="ECO:0000256" key="6">
    <source>
        <dbReference type="ARBA" id="ARBA00022741"/>
    </source>
</evidence>
<comment type="caution">
    <text evidence="22">The sequence shown here is derived from an EMBL/GenBank/DDBJ whole genome shotgun (WGS) entry which is preliminary data.</text>
</comment>
<feature type="domain" description="Helicase C-terminal" evidence="21">
    <location>
        <begin position="978"/>
        <end position="1037"/>
    </location>
</feature>
<feature type="non-terminal residue" evidence="22">
    <location>
        <position position="1"/>
    </location>
</feature>
<evidence type="ECO:0000256" key="15">
    <source>
        <dbReference type="ARBA" id="ARBA00049360"/>
    </source>
</evidence>
<dbReference type="InterPro" id="IPR001650">
    <property type="entry name" value="Helicase_C-like"/>
</dbReference>
<dbReference type="InterPro" id="IPR016197">
    <property type="entry name" value="Chromo-like_dom_sf"/>
</dbReference>
<dbReference type="Pfam" id="PF00628">
    <property type="entry name" value="PHD"/>
    <property type="match status" value="1"/>
</dbReference>
<dbReference type="CDD" id="cd18793">
    <property type="entry name" value="SF2_C_SNF"/>
    <property type="match status" value="1"/>
</dbReference>
<dbReference type="GO" id="GO:0016887">
    <property type="term" value="F:ATP hydrolysis activity"/>
    <property type="evidence" value="ECO:0007669"/>
    <property type="project" value="TreeGrafter"/>
</dbReference>
<dbReference type="GO" id="GO:0016581">
    <property type="term" value="C:NuRD complex"/>
    <property type="evidence" value="ECO:0007669"/>
    <property type="project" value="TreeGrafter"/>
</dbReference>
<dbReference type="InterPro" id="IPR023780">
    <property type="entry name" value="Chromo_domain"/>
</dbReference>
<evidence type="ECO:0000256" key="1">
    <source>
        <dbReference type="ARBA" id="ARBA00004123"/>
    </source>
</evidence>
<keyword evidence="8" id="KW-0378">Hydrolase</keyword>
<dbReference type="PROSITE" id="PS51194">
    <property type="entry name" value="HELICASE_CTER"/>
    <property type="match status" value="1"/>
</dbReference>
<feature type="domain" description="Helicase ATP-binding" evidence="20">
    <location>
        <begin position="662"/>
        <end position="846"/>
    </location>
</feature>
<feature type="domain" description="Chromo" evidence="18">
    <location>
        <begin position="542"/>
        <end position="575"/>
    </location>
</feature>
<evidence type="ECO:0000313" key="22">
    <source>
        <dbReference type="EMBL" id="NXX08959.1"/>
    </source>
</evidence>
<evidence type="ECO:0000256" key="9">
    <source>
        <dbReference type="ARBA" id="ARBA00022833"/>
    </source>
</evidence>
<keyword evidence="10" id="KW-0067">ATP-binding</keyword>
<evidence type="ECO:0000259" key="20">
    <source>
        <dbReference type="PROSITE" id="PS51192"/>
    </source>
</evidence>
<keyword evidence="13" id="KW-0804">Transcription</keyword>
<dbReference type="CDD" id="cd18057">
    <property type="entry name" value="DEXHc_CHD5"/>
    <property type="match status" value="1"/>
</dbReference>
<dbReference type="InterPro" id="IPR000953">
    <property type="entry name" value="Chromo/chromo_shadow_dom"/>
</dbReference>
<keyword evidence="5" id="KW-0677">Repeat</keyword>
<dbReference type="CDD" id="cd18662">
    <property type="entry name" value="CD2_tandem_CHD3-4_like"/>
    <property type="match status" value="1"/>
</dbReference>
<dbReference type="InterPro" id="IPR038718">
    <property type="entry name" value="SNF2-like_sf"/>
</dbReference>
<dbReference type="FunFam" id="2.40.50.40:FF:000003">
    <property type="entry name" value="chromodomain-helicase-DNA-binding protein 3 isoform X1"/>
    <property type="match status" value="1"/>
</dbReference>
<dbReference type="CDD" id="cd18667">
    <property type="entry name" value="CD1_tandem_CHD3-4_like"/>
    <property type="match status" value="1"/>
</dbReference>
<feature type="domain" description="Chromo" evidence="18">
    <location>
        <begin position="447"/>
        <end position="504"/>
    </location>
</feature>
<dbReference type="GO" id="GO:0140658">
    <property type="term" value="F:ATP-dependent chromatin remodeler activity"/>
    <property type="evidence" value="ECO:0007669"/>
    <property type="project" value="TreeGrafter"/>
</dbReference>
<evidence type="ECO:0000256" key="8">
    <source>
        <dbReference type="ARBA" id="ARBA00022801"/>
    </source>
</evidence>
<evidence type="ECO:0000259" key="18">
    <source>
        <dbReference type="PROSITE" id="PS50013"/>
    </source>
</evidence>
<keyword evidence="23" id="KW-1185">Reference proteome</keyword>
<evidence type="ECO:0000256" key="12">
    <source>
        <dbReference type="ARBA" id="ARBA00023125"/>
    </source>
</evidence>
<dbReference type="InterPro" id="IPR019786">
    <property type="entry name" value="Zinc_finger_PHD-type_CS"/>
</dbReference>
<dbReference type="Gene3D" id="3.40.50.300">
    <property type="entry name" value="P-loop containing nucleotide triphosphate hydrolases"/>
    <property type="match status" value="1"/>
</dbReference>
<evidence type="ECO:0000256" key="7">
    <source>
        <dbReference type="ARBA" id="ARBA00022771"/>
    </source>
</evidence>
<dbReference type="InterPro" id="IPR049730">
    <property type="entry name" value="SNF2/RAD54-like_C"/>
</dbReference>
<gene>
    <name evidence="22" type="primary">Chd5_1</name>
    <name evidence="22" type="ORF">LARSMI_R06695</name>
</gene>
<dbReference type="FunFam" id="3.40.50.10810:FF:000001">
    <property type="entry name" value="chromodomain-helicase-DNA-binding protein 3 isoform X1"/>
    <property type="match status" value="1"/>
</dbReference>
<dbReference type="EMBL" id="WAAC01022875">
    <property type="protein sequence ID" value="NXX08959.1"/>
    <property type="molecule type" value="Genomic_DNA"/>
</dbReference>
<comment type="catalytic activity">
    <reaction evidence="15">
        <text>ATP + H2O = ADP + phosphate + H(+)</text>
        <dbReference type="Rhea" id="RHEA:13065"/>
        <dbReference type="ChEBI" id="CHEBI:15377"/>
        <dbReference type="ChEBI" id="CHEBI:15378"/>
        <dbReference type="ChEBI" id="CHEBI:30616"/>
        <dbReference type="ChEBI" id="CHEBI:43474"/>
        <dbReference type="ChEBI" id="CHEBI:456216"/>
    </reaction>
</comment>
<keyword evidence="3" id="KW-0597">Phosphoprotein</keyword>
<organism evidence="22 23">
    <name type="scientific">Larus smithsonianus</name>
    <name type="common">American herring gull</name>
    <dbReference type="NCBI Taxonomy" id="243888"/>
    <lineage>
        <taxon>Eukaryota</taxon>
        <taxon>Metazoa</taxon>
        <taxon>Chordata</taxon>
        <taxon>Craniata</taxon>
        <taxon>Vertebrata</taxon>
        <taxon>Euteleostomi</taxon>
        <taxon>Archelosauria</taxon>
        <taxon>Archosauria</taxon>
        <taxon>Dinosauria</taxon>
        <taxon>Saurischia</taxon>
        <taxon>Theropoda</taxon>
        <taxon>Coelurosauria</taxon>
        <taxon>Aves</taxon>
        <taxon>Neognathae</taxon>
        <taxon>Neoaves</taxon>
        <taxon>Charadriiformes</taxon>
        <taxon>Laridae</taxon>
        <taxon>Larus</taxon>
    </lineage>
</organism>
<dbReference type="InterPro" id="IPR019787">
    <property type="entry name" value="Znf_PHD-finger"/>
</dbReference>
<comment type="subcellular location">
    <subcellularLocation>
        <location evidence="1">Nucleus</location>
    </subcellularLocation>
</comment>
<keyword evidence="6" id="KW-0547">Nucleotide-binding</keyword>
<dbReference type="Pfam" id="PF00385">
    <property type="entry name" value="Chromo"/>
    <property type="match status" value="1"/>
</dbReference>
<evidence type="ECO:0000259" key="21">
    <source>
        <dbReference type="PROSITE" id="PS51194"/>
    </source>
</evidence>
<feature type="compositionally biased region" description="Basic residues" evidence="17">
    <location>
        <begin position="23"/>
        <end position="42"/>
    </location>
</feature>